<gene>
    <name evidence="3" type="ORF">BECKDK2373B_GA0170837_109115</name>
</gene>
<dbReference type="InterPro" id="IPR036866">
    <property type="entry name" value="RibonucZ/Hydroxyglut_hydro"/>
</dbReference>
<dbReference type="Gene3D" id="3.60.15.10">
    <property type="entry name" value="Ribonuclease Z/Hydroxyacylglutathione hydrolase-like"/>
    <property type="match status" value="1"/>
</dbReference>
<feature type="domain" description="Metallo-beta-lactamase" evidence="2">
    <location>
        <begin position="24"/>
        <end position="202"/>
    </location>
</feature>
<sequence length="228" mass="24436">MKPIPEIIPGVFQLAGDPVSGRGDAFAGLVDLDGERVLIDAGAQPDAVELLANLSASGYEPSALGRVVLTHAHLDHIGGAPAVRRQTGARLLIHEADLAPLRDGDPERTAAQWYGVNFPPTEPDQVLNGAGGNLGGGLQWLHTPGHTPGSIVLYLDRDGQRVLFGQDIHGPFYAAFGSDVDVWRESMERVLALDADILCEGHFGVYCGAEKVRRYIEGYLGSRPVYNH</sequence>
<dbReference type="PANTHER" id="PTHR42951">
    <property type="entry name" value="METALLO-BETA-LACTAMASE DOMAIN-CONTAINING"/>
    <property type="match status" value="1"/>
</dbReference>
<protein>
    <submittedName>
        <fullName evidence="3">Glyoxylase, beta-lactamase superfamily II</fullName>
    </submittedName>
</protein>
<evidence type="ECO:0000259" key="2">
    <source>
        <dbReference type="SMART" id="SM00849"/>
    </source>
</evidence>
<dbReference type="InterPro" id="IPR001279">
    <property type="entry name" value="Metallo-B-lactamas"/>
</dbReference>
<accession>A0A450T214</accession>
<dbReference type="GO" id="GO:0017001">
    <property type="term" value="P:antibiotic catabolic process"/>
    <property type="evidence" value="ECO:0007669"/>
    <property type="project" value="UniProtKB-ARBA"/>
</dbReference>
<evidence type="ECO:0000256" key="1">
    <source>
        <dbReference type="ARBA" id="ARBA00005250"/>
    </source>
</evidence>
<proteinExistence type="inferred from homology"/>
<comment type="similarity">
    <text evidence="1">Belongs to the metallo-beta-lactamase superfamily. Class-B beta-lactamase family.</text>
</comment>
<dbReference type="Pfam" id="PF00753">
    <property type="entry name" value="Lactamase_B"/>
    <property type="match status" value="1"/>
</dbReference>
<dbReference type="InterPro" id="IPR050855">
    <property type="entry name" value="NDM-1-like"/>
</dbReference>
<dbReference type="SMART" id="SM00849">
    <property type="entry name" value="Lactamase_B"/>
    <property type="match status" value="1"/>
</dbReference>
<dbReference type="PANTHER" id="PTHR42951:SF4">
    <property type="entry name" value="ACYL-COENZYME A THIOESTERASE MBLAC2"/>
    <property type="match status" value="1"/>
</dbReference>
<organism evidence="3">
    <name type="scientific">Candidatus Kentrum sp. DK</name>
    <dbReference type="NCBI Taxonomy" id="2126562"/>
    <lineage>
        <taxon>Bacteria</taxon>
        <taxon>Pseudomonadati</taxon>
        <taxon>Pseudomonadota</taxon>
        <taxon>Gammaproteobacteria</taxon>
        <taxon>Candidatus Kentrum</taxon>
    </lineage>
</organism>
<reference evidence="3" key="1">
    <citation type="submission" date="2019-02" db="EMBL/GenBank/DDBJ databases">
        <authorList>
            <person name="Gruber-Vodicka R. H."/>
            <person name="Seah K. B. B."/>
        </authorList>
    </citation>
    <scope>NUCLEOTIDE SEQUENCE</scope>
    <source>
        <strain evidence="3">BECK_DK47</strain>
    </source>
</reference>
<dbReference type="AlphaFoldDB" id="A0A450T214"/>
<dbReference type="EMBL" id="CAADEX010000091">
    <property type="protein sequence ID" value="VFJ60312.1"/>
    <property type="molecule type" value="Genomic_DNA"/>
</dbReference>
<evidence type="ECO:0000313" key="3">
    <source>
        <dbReference type="EMBL" id="VFJ60312.1"/>
    </source>
</evidence>
<name>A0A450T214_9GAMM</name>
<dbReference type="SUPFAM" id="SSF56281">
    <property type="entry name" value="Metallo-hydrolase/oxidoreductase"/>
    <property type="match status" value="1"/>
</dbReference>